<gene>
    <name evidence="2" type="ORF">Pfra01_001182400</name>
</gene>
<name>A0A9W6XJ37_9STRA</name>
<organism evidence="2 3">
    <name type="scientific">Phytophthora fragariaefolia</name>
    <dbReference type="NCBI Taxonomy" id="1490495"/>
    <lineage>
        <taxon>Eukaryota</taxon>
        <taxon>Sar</taxon>
        <taxon>Stramenopiles</taxon>
        <taxon>Oomycota</taxon>
        <taxon>Peronosporomycetes</taxon>
        <taxon>Peronosporales</taxon>
        <taxon>Peronosporaceae</taxon>
        <taxon>Phytophthora</taxon>
    </lineage>
</organism>
<sequence>MITASTLSLKDAQRCFDKVPHSASSQDVEVVVDEKRSHLSLTRTRGHVCTNEQERQSFLRDLETLRQQLVKKDQTAARAAAAASAHTIQLKREIATLQTAMAAVEAERTKFQEKFTHTSSLLEAALDQRQEDQMSLTRLNEKLRTLEKKHDETVELVKNEAAANIRATQEERQALRARVEQLRGKLESERKEWQNVHRPMADELQKCKTRLQLVDKELQDARYRERSSFQLKEKMGGEVTMYKRKVADLSTALQEALHGKSELKAEHSLMIRHMKDKWREVLRNHQHSKEQLLMLQEDYNGLFRSRTCIEQQNEQIYQAMKHMKARHEQAMKAKEQECWDIEKKHKKISATCPQCLKTPEQKQQDEKMKLDAAREQTRLEVTKNLELERWDRFQEVNSKYLDACKQLQSAVEENEVLRGKYKTVTNQRLELQETEKRLSNLLKDAQGKLRELSAKRDEETQQIEGTKKTMQDLVENLTNLTAVANQSKKLQELEAARLTETLTEQIRHLESDKQSIAQDHEQLTQRYEEFLAQYELLKQEKSKHWNEIVEAQLSANLLIEEQAHTIDDLLQAKANDTYVSPSKPTLSPSRAHVDPSTLSGPSIVNNFTSPAEYTCLIGSLRQECEALRQEVLQLKARLRDERNSWQTNNDKKESELLREIKALELEHQKLRKRLEEQALTIHELTLQEEDEEGDEEQSCVCSNEQVRLNSGVSSCADSYPSPSSYSETGNRRISAQIYRCPPSAGLWVPSTHGKSLLNRPRSRSPLKVSAQKFVYYVIASVAHEPPVATCSRTS</sequence>
<protein>
    <submittedName>
        <fullName evidence="2">Unnamed protein product</fullName>
    </submittedName>
</protein>
<feature type="coiled-coil region" evidence="1">
    <location>
        <begin position="506"/>
        <end position="540"/>
    </location>
</feature>
<feature type="coiled-coil region" evidence="1">
    <location>
        <begin position="87"/>
        <end position="196"/>
    </location>
</feature>
<dbReference type="AlphaFoldDB" id="A0A9W6XJ37"/>
<keyword evidence="3" id="KW-1185">Reference proteome</keyword>
<feature type="coiled-coil region" evidence="1">
    <location>
        <begin position="317"/>
        <end position="344"/>
    </location>
</feature>
<comment type="caution">
    <text evidence="2">The sequence shown here is derived from an EMBL/GenBank/DDBJ whole genome shotgun (WGS) entry which is preliminary data.</text>
</comment>
<feature type="coiled-coil region" evidence="1">
    <location>
        <begin position="424"/>
        <end position="476"/>
    </location>
</feature>
<proteinExistence type="predicted"/>
<evidence type="ECO:0000313" key="2">
    <source>
        <dbReference type="EMBL" id="GMF39595.1"/>
    </source>
</evidence>
<dbReference type="Proteomes" id="UP001165121">
    <property type="component" value="Unassembled WGS sequence"/>
</dbReference>
<feature type="coiled-coil region" evidence="1">
    <location>
        <begin position="617"/>
        <end position="687"/>
    </location>
</feature>
<keyword evidence="1" id="KW-0175">Coiled coil</keyword>
<dbReference type="EMBL" id="BSXT01001177">
    <property type="protein sequence ID" value="GMF39595.1"/>
    <property type="molecule type" value="Genomic_DNA"/>
</dbReference>
<reference evidence="2" key="1">
    <citation type="submission" date="2023-04" db="EMBL/GenBank/DDBJ databases">
        <title>Phytophthora fragariaefolia NBRC 109709.</title>
        <authorList>
            <person name="Ichikawa N."/>
            <person name="Sato H."/>
            <person name="Tonouchi N."/>
        </authorList>
    </citation>
    <scope>NUCLEOTIDE SEQUENCE</scope>
    <source>
        <strain evidence="2">NBRC 109709</strain>
    </source>
</reference>
<evidence type="ECO:0000313" key="3">
    <source>
        <dbReference type="Proteomes" id="UP001165121"/>
    </source>
</evidence>
<evidence type="ECO:0000256" key="1">
    <source>
        <dbReference type="SAM" id="Coils"/>
    </source>
</evidence>
<dbReference type="OrthoDB" id="70890at2759"/>
<accession>A0A9W6XJ37</accession>